<dbReference type="EMBL" id="CP001013">
    <property type="protein sequence ID" value="ACB33326.1"/>
    <property type="molecule type" value="Genomic_DNA"/>
</dbReference>
<feature type="region of interest" description="Disordered" evidence="1">
    <location>
        <begin position="1"/>
        <end position="20"/>
    </location>
</feature>
<dbReference type="OrthoDB" id="5450709at2"/>
<evidence type="ECO:0008006" key="5">
    <source>
        <dbReference type="Google" id="ProtNLM"/>
    </source>
</evidence>
<evidence type="ECO:0000256" key="2">
    <source>
        <dbReference type="SAM" id="SignalP"/>
    </source>
</evidence>
<protein>
    <recommendedName>
        <fullName evidence="5">DUF3570 domain-containing protein</fullName>
    </recommendedName>
</protein>
<name>B1Y3C3_LEPCP</name>
<dbReference type="STRING" id="395495.Lcho_1057"/>
<reference evidence="3 4" key="1">
    <citation type="submission" date="2008-03" db="EMBL/GenBank/DDBJ databases">
        <title>Complete sequence of Leptothrix cholodnii SP-6.</title>
        <authorList>
            <consortium name="US DOE Joint Genome Institute"/>
            <person name="Copeland A."/>
            <person name="Lucas S."/>
            <person name="Lapidus A."/>
            <person name="Glavina del Rio T."/>
            <person name="Dalin E."/>
            <person name="Tice H."/>
            <person name="Bruce D."/>
            <person name="Goodwin L."/>
            <person name="Pitluck S."/>
            <person name="Chertkov O."/>
            <person name="Brettin T."/>
            <person name="Detter J.C."/>
            <person name="Han C."/>
            <person name="Kuske C.R."/>
            <person name="Schmutz J."/>
            <person name="Larimer F."/>
            <person name="Land M."/>
            <person name="Hauser L."/>
            <person name="Kyrpides N."/>
            <person name="Lykidis A."/>
            <person name="Emerson D."/>
            <person name="Richardson P."/>
        </authorList>
    </citation>
    <scope>NUCLEOTIDE SEQUENCE [LARGE SCALE GENOMIC DNA]</scope>
    <source>
        <strain evidence="4">ATCC 51168 / LMG 8142 / SP-6</strain>
    </source>
</reference>
<feature type="compositionally biased region" description="Polar residues" evidence="1">
    <location>
        <begin position="116"/>
        <end position="138"/>
    </location>
</feature>
<proteinExistence type="predicted"/>
<keyword evidence="4" id="KW-1185">Reference proteome</keyword>
<feature type="signal peptide" evidence="2">
    <location>
        <begin position="1"/>
        <end position="45"/>
    </location>
</feature>
<dbReference type="HOGENOM" id="CLU_656630_0_0_4"/>
<feature type="region of interest" description="Disordered" evidence="1">
    <location>
        <begin position="116"/>
        <end position="152"/>
    </location>
</feature>
<accession>B1Y3C3</accession>
<dbReference type="KEGG" id="lch:Lcho_1057"/>
<organism evidence="3 4">
    <name type="scientific">Leptothrix cholodnii (strain ATCC 51168 / LMG 8142 / SP-6)</name>
    <name type="common">Leptothrix discophora (strain SP-6)</name>
    <dbReference type="NCBI Taxonomy" id="395495"/>
    <lineage>
        <taxon>Bacteria</taxon>
        <taxon>Pseudomonadati</taxon>
        <taxon>Pseudomonadota</taxon>
        <taxon>Betaproteobacteria</taxon>
        <taxon>Burkholderiales</taxon>
        <taxon>Sphaerotilaceae</taxon>
        <taxon>Leptothrix</taxon>
    </lineage>
</organism>
<dbReference type="RefSeq" id="WP_012346088.1">
    <property type="nucleotide sequence ID" value="NC_010524.1"/>
</dbReference>
<dbReference type="eggNOG" id="COG2067">
    <property type="taxonomic scope" value="Bacteria"/>
</dbReference>
<gene>
    <name evidence="3" type="ordered locus">Lcho_1057</name>
</gene>
<dbReference type="AlphaFoldDB" id="B1Y3C3"/>
<feature type="chain" id="PRO_5002772989" description="DUF3570 domain-containing protein" evidence="2">
    <location>
        <begin position="46"/>
        <end position="463"/>
    </location>
</feature>
<sequence precursor="true">MQLTGHPTLTPPSAPPSTGTGALRLALAAATGCLLAGVAAHPAMAQNVPQPASATGTTPAKPAKPAAVPWQIDSAVLLYAEGDNRVRAVEPMIGMRRTDADDRTLAVRLTLDTLTGASPNGATPQPAAQTFTSPSGEGSYSVPAGQAPLDSSFKDTRGAVNVSYDRPWGENRRLSVGANVSAEYDFKSFGFNTSLSQDFNQKNTTLSVGLAGEYNLVNAVGGTPLGLGVHSARARIEANQNRQIGDLLFGLTQVMNRRWLMQFNLGLGRSTGYHSDPYKLLSVVNGSSGLLSGDQYLSENRPDTRSRTSLFWLNKLHLGTEVLELSLRHYRDDWGVRANTVDGKWRHQYSGGIYVEPHLRLYKQGAAEFYRGWLVDGVDHDSTTHQARLAYASADQRLAAFSAQTVGLKVGLPVGTGGEFSVRLESYRQKLKQPAGAPGYLATVPVSPDLKSTLLMASYSFVW</sequence>
<evidence type="ECO:0000313" key="3">
    <source>
        <dbReference type="EMBL" id="ACB33326.1"/>
    </source>
</evidence>
<dbReference type="Proteomes" id="UP000001693">
    <property type="component" value="Chromosome"/>
</dbReference>
<keyword evidence="2" id="KW-0732">Signal</keyword>
<dbReference type="InterPro" id="IPR021953">
    <property type="entry name" value="DUF3570"/>
</dbReference>
<evidence type="ECO:0000313" key="4">
    <source>
        <dbReference type="Proteomes" id="UP000001693"/>
    </source>
</evidence>
<evidence type="ECO:0000256" key="1">
    <source>
        <dbReference type="SAM" id="MobiDB-lite"/>
    </source>
</evidence>
<dbReference type="Pfam" id="PF12094">
    <property type="entry name" value="DUF3570"/>
    <property type="match status" value="1"/>
</dbReference>